<sequence length="69" mass="8199">MALEGSLKNIWKRITSFLYYGKESKPADDSRLIWVSTSLTWNDDLPVWNDAYSNHMRSLHDSYFTEHLF</sequence>
<keyword evidence="2" id="KW-1185">Reference proteome</keyword>
<organism evidence="1 2">
    <name type="scientific">Mucilaginibacter gracilis</name>
    <dbReference type="NCBI Taxonomy" id="423350"/>
    <lineage>
        <taxon>Bacteria</taxon>
        <taxon>Pseudomonadati</taxon>
        <taxon>Bacteroidota</taxon>
        <taxon>Sphingobacteriia</taxon>
        <taxon>Sphingobacteriales</taxon>
        <taxon>Sphingobacteriaceae</taxon>
        <taxon>Mucilaginibacter</taxon>
    </lineage>
</organism>
<evidence type="ECO:0000313" key="2">
    <source>
        <dbReference type="Proteomes" id="UP000268007"/>
    </source>
</evidence>
<dbReference type="Proteomes" id="UP000268007">
    <property type="component" value="Unassembled WGS sequence"/>
</dbReference>
<comment type="caution">
    <text evidence="1">The sequence shown here is derived from an EMBL/GenBank/DDBJ whole genome shotgun (WGS) entry which is preliminary data.</text>
</comment>
<evidence type="ECO:0000313" key="1">
    <source>
        <dbReference type="EMBL" id="RKR80402.1"/>
    </source>
</evidence>
<dbReference type="AlphaFoldDB" id="A0A495IV04"/>
<reference evidence="1 2" key="1">
    <citation type="submission" date="2018-10" db="EMBL/GenBank/DDBJ databases">
        <title>Genomic Encyclopedia of Archaeal and Bacterial Type Strains, Phase II (KMG-II): from individual species to whole genera.</title>
        <authorList>
            <person name="Goeker M."/>
        </authorList>
    </citation>
    <scope>NUCLEOTIDE SEQUENCE [LARGE SCALE GENOMIC DNA]</scope>
    <source>
        <strain evidence="1 2">DSM 18602</strain>
    </source>
</reference>
<name>A0A495IV04_9SPHI</name>
<gene>
    <name evidence="1" type="ORF">BDD43_0508</name>
</gene>
<protein>
    <submittedName>
        <fullName evidence="1">Uncharacterized protein</fullName>
    </submittedName>
</protein>
<dbReference type="RefSeq" id="WP_121196182.1">
    <property type="nucleotide sequence ID" value="NZ_RBKU01000001.1"/>
</dbReference>
<dbReference type="OrthoDB" id="9970759at2"/>
<proteinExistence type="predicted"/>
<accession>A0A495IV04</accession>
<dbReference type="EMBL" id="RBKU01000001">
    <property type="protein sequence ID" value="RKR80402.1"/>
    <property type="molecule type" value="Genomic_DNA"/>
</dbReference>